<evidence type="ECO:0000313" key="6">
    <source>
        <dbReference type="Proteomes" id="UP001232245"/>
    </source>
</evidence>
<dbReference type="Pfam" id="PF00248">
    <property type="entry name" value="Aldo_ket_red"/>
    <property type="match status" value="1"/>
</dbReference>
<sequence length="332" mass="37202">MSYIPKENRYEQMRYNYLGKNGLKVPAISLGLYRNFGDTDDFAAAKKMITTAFDLGITHFDLANNYGEPSGSAEINFGRILNEELSNYRDELLIATKAGYDMWPGPYGEWGSRKYMLSSLDQSLKRLKLDYVDIYYSHRYDPQTPLEETVGALDTAVRQGKALYVGVSNYPADVTRKVIKLFKELKTPFVSHQPNYSMFLRDAENELFNVLDEGGIGAIVFQPLYQGLLSTKYVQGIPNDSRVAKGVDSISAEQVTKERIEKVQKLKAIAAERNQSVAQMAIAWTLRHQVVASALIGASKTEQVIENVGALDNLSFTFEELQAIDNILGTFG</sequence>
<dbReference type="EMBL" id="JAUSTZ010000003">
    <property type="protein sequence ID" value="MDQ0225395.1"/>
    <property type="molecule type" value="Genomic_DNA"/>
</dbReference>
<dbReference type="Gene3D" id="3.20.20.100">
    <property type="entry name" value="NADP-dependent oxidoreductase domain"/>
    <property type="match status" value="1"/>
</dbReference>
<keyword evidence="6" id="KW-1185">Reference proteome</keyword>
<proteinExistence type="inferred from homology"/>
<dbReference type="SUPFAM" id="SSF51430">
    <property type="entry name" value="NAD(P)-linked oxidoreductase"/>
    <property type="match status" value="1"/>
</dbReference>
<evidence type="ECO:0000313" key="5">
    <source>
        <dbReference type="EMBL" id="MDQ0225395.1"/>
    </source>
</evidence>
<evidence type="ECO:0000256" key="3">
    <source>
        <dbReference type="ARBA" id="ARBA00023002"/>
    </source>
</evidence>
<comment type="caution">
    <text evidence="5">The sequence shown here is derived from an EMBL/GenBank/DDBJ whole genome shotgun (WGS) entry which is preliminary data.</text>
</comment>
<dbReference type="PANTHER" id="PTHR43150">
    <property type="entry name" value="HYPERKINETIC, ISOFORM M"/>
    <property type="match status" value="1"/>
</dbReference>
<organism evidence="5 6">
    <name type="scientific">Metabacillus niabensis</name>
    <dbReference type="NCBI Taxonomy" id="324854"/>
    <lineage>
        <taxon>Bacteria</taxon>
        <taxon>Bacillati</taxon>
        <taxon>Bacillota</taxon>
        <taxon>Bacilli</taxon>
        <taxon>Bacillales</taxon>
        <taxon>Bacillaceae</taxon>
        <taxon>Metabacillus</taxon>
    </lineage>
</organism>
<evidence type="ECO:0000259" key="4">
    <source>
        <dbReference type="Pfam" id="PF00248"/>
    </source>
</evidence>
<dbReference type="RefSeq" id="WP_307190628.1">
    <property type="nucleotide sequence ID" value="NZ_CADEPK010000300.1"/>
</dbReference>
<feature type="domain" description="NADP-dependent oxidoreductase" evidence="4">
    <location>
        <begin position="28"/>
        <end position="327"/>
    </location>
</feature>
<name>A0ABT9Z279_9BACI</name>
<evidence type="ECO:0000256" key="2">
    <source>
        <dbReference type="ARBA" id="ARBA00022857"/>
    </source>
</evidence>
<reference evidence="5 6" key="1">
    <citation type="submission" date="2023-07" db="EMBL/GenBank/DDBJ databases">
        <title>Genomic Encyclopedia of Type Strains, Phase IV (KMG-IV): sequencing the most valuable type-strain genomes for metagenomic binning, comparative biology and taxonomic classification.</title>
        <authorList>
            <person name="Goeker M."/>
        </authorList>
    </citation>
    <scope>NUCLEOTIDE SEQUENCE [LARGE SCALE GENOMIC DNA]</scope>
    <source>
        <strain evidence="5 6">DSM 17723</strain>
    </source>
</reference>
<comment type="similarity">
    <text evidence="1">Belongs to the shaker potassium channel beta subunit family.</text>
</comment>
<accession>A0ABT9Z279</accession>
<dbReference type="PANTHER" id="PTHR43150:SF4">
    <property type="entry name" value="L-GLYCERALDEHYDE 3-PHOSPHATE REDUCTASE"/>
    <property type="match status" value="1"/>
</dbReference>
<dbReference type="EC" id="1.1.1.-" evidence="5"/>
<dbReference type="InterPro" id="IPR036812">
    <property type="entry name" value="NAD(P)_OxRdtase_dom_sf"/>
</dbReference>
<keyword evidence="2" id="KW-0521">NADP</keyword>
<evidence type="ECO:0000256" key="1">
    <source>
        <dbReference type="ARBA" id="ARBA00006515"/>
    </source>
</evidence>
<dbReference type="GO" id="GO:0016491">
    <property type="term" value="F:oxidoreductase activity"/>
    <property type="evidence" value="ECO:0007669"/>
    <property type="project" value="UniProtKB-KW"/>
</dbReference>
<dbReference type="InterPro" id="IPR005399">
    <property type="entry name" value="K_chnl_volt-dep_bsu_KCNAB-rel"/>
</dbReference>
<protein>
    <submittedName>
        <fullName evidence="5">L-glyceraldehyde 3-phosphate reductase</fullName>
        <ecNumber evidence="5">1.1.1.-</ecNumber>
    </submittedName>
</protein>
<dbReference type="Proteomes" id="UP001232245">
    <property type="component" value="Unassembled WGS sequence"/>
</dbReference>
<gene>
    <name evidence="5" type="ORF">J2S02_001739</name>
</gene>
<keyword evidence="3 5" id="KW-0560">Oxidoreductase</keyword>
<dbReference type="InterPro" id="IPR023210">
    <property type="entry name" value="NADP_OxRdtase_dom"/>
</dbReference>